<organism evidence="1 2">
    <name type="scientific">Chlamydomonas eustigma</name>
    <dbReference type="NCBI Taxonomy" id="1157962"/>
    <lineage>
        <taxon>Eukaryota</taxon>
        <taxon>Viridiplantae</taxon>
        <taxon>Chlorophyta</taxon>
        <taxon>core chlorophytes</taxon>
        <taxon>Chlorophyceae</taxon>
        <taxon>CS clade</taxon>
        <taxon>Chlamydomonadales</taxon>
        <taxon>Chlamydomonadaceae</taxon>
        <taxon>Chlamydomonas</taxon>
    </lineage>
</organism>
<protein>
    <submittedName>
        <fullName evidence="1">Uncharacterized protein</fullName>
    </submittedName>
</protein>
<evidence type="ECO:0000313" key="1">
    <source>
        <dbReference type="EMBL" id="GAX86432.1"/>
    </source>
</evidence>
<name>A0A250XU20_9CHLO</name>
<keyword evidence="2" id="KW-1185">Reference proteome</keyword>
<accession>A0A250XU20</accession>
<dbReference type="Proteomes" id="UP000232323">
    <property type="component" value="Unassembled WGS sequence"/>
</dbReference>
<proteinExistence type="predicted"/>
<comment type="caution">
    <text evidence="1">The sequence shown here is derived from an EMBL/GenBank/DDBJ whole genome shotgun (WGS) entry which is preliminary data.</text>
</comment>
<sequence length="360" mass="39539">MDDGMFLDGVRAYIFGVRKEMEEIREQSQKRLSESRMEMYHENAVLRDTILAMEKQSRALSSLKDKEIAELKKQLLETTRQLQCVKDQPDSVREPGKELLLETDEVDMRQYQNSCPDNIHVLKRAHTITHCTRDTMSSNYKANLTYDTSGIGKIVTELIFKDAEATITKAGISISRAIAGAMSPDSGRTISTAATPGLIRHVSDGGVFSSELTLHGCGQTTTLSHSMTTEAVGHTFSHGTVATAGSAMTTARGTGCSEDTLSDLRSSKLMRPCSADCVHILEGGDMKQLELHWSNKMTTEGQPCRDIISARVQSTDQWMPSASPAVQAVQDAACFFGHSLTVKSAHHKKRVSVFARASIH</sequence>
<dbReference type="AlphaFoldDB" id="A0A250XU20"/>
<evidence type="ECO:0000313" key="2">
    <source>
        <dbReference type="Proteomes" id="UP000232323"/>
    </source>
</evidence>
<reference evidence="1 2" key="1">
    <citation type="submission" date="2017-08" db="EMBL/GenBank/DDBJ databases">
        <title>Acidophilic green algal genome provides insights into adaptation to an acidic environment.</title>
        <authorList>
            <person name="Hirooka S."/>
            <person name="Hirose Y."/>
            <person name="Kanesaki Y."/>
            <person name="Higuchi S."/>
            <person name="Fujiwara T."/>
            <person name="Onuma R."/>
            <person name="Era A."/>
            <person name="Ohbayashi R."/>
            <person name="Uzuka A."/>
            <person name="Nozaki H."/>
            <person name="Yoshikawa H."/>
            <person name="Miyagishima S.Y."/>
        </authorList>
    </citation>
    <scope>NUCLEOTIDE SEQUENCE [LARGE SCALE GENOMIC DNA]</scope>
    <source>
        <strain evidence="1 2">NIES-2499</strain>
    </source>
</reference>
<dbReference type="EMBL" id="BEGY01000304">
    <property type="protein sequence ID" value="GAX86432.1"/>
    <property type="molecule type" value="Genomic_DNA"/>
</dbReference>
<gene>
    <name evidence="1" type="ORF">CEUSTIGMA_g13842.t1</name>
</gene>